<feature type="compositionally biased region" description="Basic and acidic residues" evidence="1">
    <location>
        <begin position="477"/>
        <end position="486"/>
    </location>
</feature>
<gene>
    <name evidence="3" type="ORF">PPAR00522_LOCUS14102</name>
</gene>
<protein>
    <submittedName>
        <fullName evidence="3">Uncharacterized protein</fullName>
    </submittedName>
</protein>
<feature type="transmembrane region" description="Helical" evidence="2">
    <location>
        <begin position="12"/>
        <end position="30"/>
    </location>
</feature>
<organism evidence="3">
    <name type="scientific">Polytomella parva</name>
    <dbReference type="NCBI Taxonomy" id="51329"/>
    <lineage>
        <taxon>Eukaryota</taxon>
        <taxon>Viridiplantae</taxon>
        <taxon>Chlorophyta</taxon>
        <taxon>core chlorophytes</taxon>
        <taxon>Chlorophyceae</taxon>
        <taxon>CS clade</taxon>
        <taxon>Chlamydomonadales</taxon>
        <taxon>Chlamydomonadaceae</taxon>
        <taxon>Polytomella</taxon>
    </lineage>
</organism>
<feature type="region of interest" description="Disordered" evidence="1">
    <location>
        <begin position="472"/>
        <end position="492"/>
    </location>
</feature>
<keyword evidence="2" id="KW-0472">Membrane</keyword>
<dbReference type="AlphaFoldDB" id="A0A7S0YJE1"/>
<evidence type="ECO:0000256" key="1">
    <source>
        <dbReference type="SAM" id="MobiDB-lite"/>
    </source>
</evidence>
<name>A0A7S0YJE1_9CHLO</name>
<evidence type="ECO:0000256" key="2">
    <source>
        <dbReference type="SAM" id="Phobius"/>
    </source>
</evidence>
<feature type="transmembrane region" description="Helical" evidence="2">
    <location>
        <begin position="103"/>
        <end position="124"/>
    </location>
</feature>
<keyword evidence="2" id="KW-0812">Transmembrane</keyword>
<dbReference type="PANTHER" id="PTHR38585:SF1">
    <property type="entry name" value="TRANSMEMBRANE PROTEIN"/>
    <property type="match status" value="1"/>
</dbReference>
<reference evidence="3" key="1">
    <citation type="submission" date="2021-01" db="EMBL/GenBank/DDBJ databases">
        <authorList>
            <person name="Corre E."/>
            <person name="Pelletier E."/>
            <person name="Niang G."/>
            <person name="Scheremetjew M."/>
            <person name="Finn R."/>
            <person name="Kale V."/>
            <person name="Holt S."/>
            <person name="Cochrane G."/>
            <person name="Meng A."/>
            <person name="Brown T."/>
            <person name="Cohen L."/>
        </authorList>
    </citation>
    <scope>NUCLEOTIDE SEQUENCE</scope>
    <source>
        <strain evidence="3">SAG 63-3</strain>
    </source>
</reference>
<evidence type="ECO:0000313" key="3">
    <source>
        <dbReference type="EMBL" id="CAD8779144.1"/>
    </source>
</evidence>
<dbReference type="EMBL" id="HBFM01021637">
    <property type="protein sequence ID" value="CAD8779144.1"/>
    <property type="molecule type" value="Transcribed_RNA"/>
</dbReference>
<feature type="transmembrane region" description="Helical" evidence="2">
    <location>
        <begin position="67"/>
        <end position="91"/>
    </location>
</feature>
<dbReference type="PANTHER" id="PTHR38585">
    <property type="entry name" value="TRANSMEMBRANE PROTEIN"/>
    <property type="match status" value="1"/>
</dbReference>
<keyword evidence="2" id="KW-1133">Transmembrane helix</keyword>
<sequence length="553" mass="60105">MKYDEDNVVKHLLRGFVLVLTSIVLTSPLISEGFNFENITSSASWLVSSVIKQFEEYKSFDKMYRDALLPIVSVSVATSAYIGTLAISHYMLGMMRVSCSTRLLGSLGGFAAISTASIFSGVLARGFSARSKAYNDPQVSWFDSGVDSMHKKLLSSLNSIGSFYPSLSTHYSFPAFSSSFSSSFFPPFSSLFASLSYPTPFPPSPQPPLKPFDSLLSSFKDFVLSPFSLFSDALSNSSSNPPSLHSFHTLSSTPALLVSTACNVVSSVNQFLVTVLDLGSSFAVSINEFVVNGRPLALLAQLFIADLVIGTLVFKVLLQGSFRRLLPSDLSRPGAFASASIPAPPVSSSRVFADAAERVTVKKIFQDKGCHSCGRRHTHMVICDHQPPRKMAREAQSAFDQASWIKRITYKGLESLGMGSWALQSQVFYPQCSACSAKQSVFMRYYNSDLVYADGDGLMGVLEKRATETAVQGQGVKKSDGGRGGRELAANGEQGVRKPVHETWTLKIKYAIWPMELVAHYPTRLLTASVSPGAVVGVLGFFDLIQKGLEEIL</sequence>
<accession>A0A7S0YJE1</accession>
<proteinExistence type="predicted"/>